<proteinExistence type="predicted"/>
<feature type="domain" description="Bro-N" evidence="1">
    <location>
        <begin position="1"/>
        <end position="110"/>
    </location>
</feature>
<dbReference type="SMART" id="SM01040">
    <property type="entry name" value="Bro-N"/>
    <property type="match status" value="1"/>
</dbReference>
<keyword evidence="3" id="KW-1185">Reference proteome</keyword>
<dbReference type="InterPro" id="IPR003497">
    <property type="entry name" value="BRO_N_domain"/>
</dbReference>
<evidence type="ECO:0000313" key="3">
    <source>
        <dbReference type="Proteomes" id="UP001372714"/>
    </source>
</evidence>
<evidence type="ECO:0000259" key="1">
    <source>
        <dbReference type="PROSITE" id="PS51750"/>
    </source>
</evidence>
<dbReference type="RefSeq" id="WP_338544832.1">
    <property type="nucleotide sequence ID" value="NZ_CP145723.1"/>
</dbReference>
<accession>A0ABZ2FN24</accession>
<reference evidence="2 3" key="1">
    <citation type="submission" date="2024-02" db="EMBL/GenBank/DDBJ databases">
        <title>The whole genome sequence of Pseudomonas benzopyrenica MLY92.</title>
        <authorList>
            <person name="Liu Y."/>
        </authorList>
    </citation>
    <scope>NUCLEOTIDE SEQUENCE [LARGE SCALE GENOMIC DNA]</scope>
    <source>
        <strain evidence="2 3">MLY92</strain>
    </source>
</reference>
<sequence>MPTTHHMHFAGHPLRVYQFFDGQLWFDCRDIARVLDYPDALDAVRSHCTRTGIQRGTGEPPVLLIDLPNTMRLVVSSPSRKAELFEEWLRHGCLNRFFCRLMLPHEGQLKVDARPLARLFWREQYWVKVSDVAEALGPRLTLPAR</sequence>
<dbReference type="EMBL" id="CP145723">
    <property type="protein sequence ID" value="WWM65302.1"/>
    <property type="molecule type" value="Genomic_DNA"/>
</dbReference>
<name>A0ABZ2FN24_9PSED</name>
<evidence type="ECO:0000313" key="2">
    <source>
        <dbReference type="EMBL" id="WWM65302.1"/>
    </source>
</evidence>
<dbReference type="PROSITE" id="PS51750">
    <property type="entry name" value="BRO_N"/>
    <property type="match status" value="1"/>
</dbReference>
<dbReference type="Pfam" id="PF02498">
    <property type="entry name" value="Bro-N"/>
    <property type="match status" value="1"/>
</dbReference>
<dbReference type="Proteomes" id="UP001372714">
    <property type="component" value="Chromosome"/>
</dbReference>
<protein>
    <submittedName>
        <fullName evidence="2">Bro-N domain-containing protein</fullName>
    </submittedName>
</protein>
<organism evidence="2 3">
    <name type="scientific">Pseudomonas benzopyrenica</name>
    <dbReference type="NCBI Taxonomy" id="2993566"/>
    <lineage>
        <taxon>Bacteria</taxon>
        <taxon>Pseudomonadati</taxon>
        <taxon>Pseudomonadota</taxon>
        <taxon>Gammaproteobacteria</taxon>
        <taxon>Pseudomonadales</taxon>
        <taxon>Pseudomonadaceae</taxon>
        <taxon>Pseudomonas</taxon>
    </lineage>
</organism>
<gene>
    <name evidence="2" type="ORF">V6W80_16465</name>
</gene>